<feature type="non-terminal residue" evidence="1">
    <location>
        <position position="42"/>
    </location>
</feature>
<dbReference type="GO" id="GO:0000166">
    <property type="term" value="F:nucleotide binding"/>
    <property type="evidence" value="ECO:0007669"/>
    <property type="project" value="InterPro"/>
</dbReference>
<evidence type="ECO:0000313" key="1">
    <source>
        <dbReference type="EMBL" id="GAH74970.1"/>
    </source>
</evidence>
<gene>
    <name evidence="1" type="ORF">S03H2_49805</name>
</gene>
<proteinExistence type="predicted"/>
<dbReference type="InterPro" id="IPR023299">
    <property type="entry name" value="ATPase_P-typ_cyto_dom_N"/>
</dbReference>
<dbReference type="EMBL" id="BARU01031494">
    <property type="protein sequence ID" value="GAH74970.1"/>
    <property type="molecule type" value="Genomic_DNA"/>
</dbReference>
<sequence length="42" mass="4736">MTVREIWIDGTKINVTGEGYIPEGEFKVNGQKISLLDDELLN</sequence>
<dbReference type="SUPFAM" id="SSF81660">
    <property type="entry name" value="Metal cation-transporting ATPase, ATP-binding domain N"/>
    <property type="match status" value="1"/>
</dbReference>
<accession>X1J0G7</accession>
<dbReference type="AlphaFoldDB" id="X1J0G7"/>
<protein>
    <submittedName>
        <fullName evidence="1">Uncharacterized protein</fullName>
    </submittedName>
</protein>
<reference evidence="1" key="1">
    <citation type="journal article" date="2014" name="Front. Microbiol.">
        <title>High frequency of phylogenetically diverse reductive dehalogenase-homologous genes in deep subseafloor sedimentary metagenomes.</title>
        <authorList>
            <person name="Kawai M."/>
            <person name="Futagami T."/>
            <person name="Toyoda A."/>
            <person name="Takaki Y."/>
            <person name="Nishi S."/>
            <person name="Hori S."/>
            <person name="Arai W."/>
            <person name="Tsubouchi T."/>
            <person name="Morono Y."/>
            <person name="Uchiyama I."/>
            <person name="Ito T."/>
            <person name="Fujiyama A."/>
            <person name="Inagaki F."/>
            <person name="Takami H."/>
        </authorList>
    </citation>
    <scope>NUCLEOTIDE SEQUENCE</scope>
    <source>
        <strain evidence="1">Expedition CK06-06</strain>
    </source>
</reference>
<comment type="caution">
    <text evidence="1">The sequence shown here is derived from an EMBL/GenBank/DDBJ whole genome shotgun (WGS) entry which is preliminary data.</text>
</comment>
<name>X1J0G7_9ZZZZ</name>
<organism evidence="1">
    <name type="scientific">marine sediment metagenome</name>
    <dbReference type="NCBI Taxonomy" id="412755"/>
    <lineage>
        <taxon>unclassified sequences</taxon>
        <taxon>metagenomes</taxon>
        <taxon>ecological metagenomes</taxon>
    </lineage>
</organism>